<dbReference type="Pfam" id="PF03418">
    <property type="entry name" value="Peptidase_A25"/>
    <property type="match status" value="1"/>
</dbReference>
<name>A0A078KR74_9FIRM</name>
<dbReference type="KEGG" id="ccel:CCDG5_0534"/>
<dbReference type="HAMAP" id="MF_00626">
    <property type="entry name" value="Germination_prot"/>
    <property type="match status" value="1"/>
</dbReference>
<comment type="PTM">
    <text evidence="4">Autoproteolytically processed. The inactive tetrameric zymogen termed p46 autoprocesses to a smaller form termed p41, which is active only during spore germination.</text>
</comment>
<dbReference type="HOGENOM" id="CLU_055087_1_0_9"/>
<protein>
    <recommendedName>
        <fullName evidence="4">Germination protease</fullName>
        <ecNumber evidence="4">3.4.24.78</ecNumber>
    </recommendedName>
    <alternativeName>
        <fullName evidence="4">GPR endopeptidase</fullName>
    </alternativeName>
    <alternativeName>
        <fullName evidence="4">Germination proteinase</fullName>
    </alternativeName>
    <alternativeName>
        <fullName evidence="4">Spore protease</fullName>
    </alternativeName>
</protein>
<dbReference type="EMBL" id="LM995447">
    <property type="protein sequence ID" value="CDZ23665.1"/>
    <property type="molecule type" value="Genomic_DNA"/>
</dbReference>
<comment type="similarity">
    <text evidence="4">Belongs to the peptidase A25 family.</text>
</comment>
<keyword evidence="6" id="KW-1185">Reference proteome</keyword>
<reference evidence="6" key="1">
    <citation type="submission" date="2014-07" db="EMBL/GenBank/DDBJ databases">
        <authorList>
            <person name="Wibberg D."/>
        </authorList>
    </citation>
    <scope>NUCLEOTIDE SEQUENCE [LARGE SCALE GENOMIC DNA]</scope>
    <source>
        <strain evidence="6">DG5</strain>
    </source>
</reference>
<evidence type="ECO:0000256" key="3">
    <source>
        <dbReference type="ARBA" id="ARBA00023145"/>
    </source>
</evidence>
<dbReference type="GO" id="GO:0009847">
    <property type="term" value="P:spore germination"/>
    <property type="evidence" value="ECO:0007669"/>
    <property type="project" value="UniProtKB-UniRule"/>
</dbReference>
<dbReference type="InterPro" id="IPR023430">
    <property type="entry name" value="Pept_HybD-like_dom_sf"/>
</dbReference>
<dbReference type="PIRSF" id="PIRSF019549">
    <property type="entry name" value="Peptidase_A25"/>
    <property type="match status" value="1"/>
</dbReference>
<dbReference type="InterPro" id="IPR005080">
    <property type="entry name" value="Peptidase_A25"/>
</dbReference>
<evidence type="ECO:0000313" key="6">
    <source>
        <dbReference type="Proteomes" id="UP000032431"/>
    </source>
</evidence>
<comment type="function">
    <text evidence="4">Initiates the rapid degradation of small, acid-soluble proteins during spore germination.</text>
</comment>
<proteinExistence type="inferred from homology"/>
<keyword evidence="1 4" id="KW-0645">Protease</keyword>
<comment type="catalytic activity">
    <reaction evidence="4">
        <text>Endopeptidase action with P4 Glu or Asp, P1 preferably Glu &gt; Asp, P1' hydrophobic and P2' Ala.</text>
        <dbReference type="EC" id="3.4.24.78"/>
    </reaction>
</comment>
<gene>
    <name evidence="4" type="primary">gpr</name>
    <name evidence="5" type="ORF">CCDG5_0534</name>
</gene>
<keyword evidence="3 4" id="KW-0865">Zymogen</keyword>
<evidence type="ECO:0000256" key="2">
    <source>
        <dbReference type="ARBA" id="ARBA00022801"/>
    </source>
</evidence>
<dbReference type="AlphaFoldDB" id="A0A078KR74"/>
<evidence type="ECO:0000256" key="1">
    <source>
        <dbReference type="ARBA" id="ARBA00022670"/>
    </source>
</evidence>
<dbReference type="SUPFAM" id="SSF53163">
    <property type="entry name" value="HybD-like"/>
    <property type="match status" value="1"/>
</dbReference>
<dbReference type="GO" id="GO:0004222">
    <property type="term" value="F:metalloendopeptidase activity"/>
    <property type="evidence" value="ECO:0007669"/>
    <property type="project" value="UniProtKB-UniRule"/>
</dbReference>
<sequence>MSLIRTDLALEAHESAARSGKPDGVVVEKFSRGGINVSRVKVIDERGEQAIGKPVGTYVTVETGKLDNVGGDEYNEAVEAVADEIKEILKKVGNGLVLVAGLGNAGMTPDALGPRCVKNILVTRHIAGELTKIEGLESLRAVAAIAPGVLGQTGVETGEIIKAIVERIHPAAVIAVDALASRRTSRLGNTIQIADTGINPGSGIGNMRFAINQETLGVPVISIGVPTVVDAATLAIDVLEGAGIETPPKDEERIRASIDPDGVSLFVTPRMIDLIVEHAASLAALAINRALHPGVSVEDINKLVS</sequence>
<feature type="propeptide" id="PRO_5005002856" evidence="4">
    <location>
        <begin position="1"/>
        <end position="7"/>
    </location>
</feature>
<dbReference type="Gene3D" id="3.40.50.1450">
    <property type="entry name" value="HybD-like"/>
    <property type="match status" value="1"/>
</dbReference>
<dbReference type="PATRIC" id="fig|29343.3.peg.552"/>
<dbReference type="NCBIfam" id="TIGR01441">
    <property type="entry name" value="GPR"/>
    <property type="match status" value="1"/>
</dbReference>
<feature type="chain" id="PRO_5023564104" description="Germination protease" evidence="4">
    <location>
        <begin position="8"/>
        <end position="305"/>
    </location>
</feature>
<organism evidence="5 6">
    <name type="scientific">[Clostridium] cellulosi</name>
    <dbReference type="NCBI Taxonomy" id="29343"/>
    <lineage>
        <taxon>Bacteria</taxon>
        <taxon>Bacillati</taxon>
        <taxon>Bacillota</taxon>
        <taxon>Clostridia</taxon>
        <taxon>Eubacteriales</taxon>
        <taxon>Oscillospiraceae</taxon>
        <taxon>Oscillospiraceae incertae sedis</taxon>
    </lineage>
</organism>
<dbReference type="EC" id="3.4.24.78" evidence="4"/>
<dbReference type="STRING" id="29343.CCDG5_0534"/>
<evidence type="ECO:0000256" key="4">
    <source>
        <dbReference type="HAMAP-Rule" id="MF_00626"/>
    </source>
</evidence>
<dbReference type="GO" id="GO:0006508">
    <property type="term" value="P:proteolysis"/>
    <property type="evidence" value="ECO:0007669"/>
    <property type="project" value="UniProtKB-UniRule"/>
</dbReference>
<keyword evidence="2 4" id="KW-0378">Hydrolase</keyword>
<accession>A0A078KR74</accession>
<comment type="subunit">
    <text evidence="4">Homotetramer.</text>
</comment>
<dbReference type="Proteomes" id="UP000032431">
    <property type="component" value="Chromosome I"/>
</dbReference>
<evidence type="ECO:0000313" key="5">
    <source>
        <dbReference type="EMBL" id="CDZ23665.1"/>
    </source>
</evidence>